<dbReference type="Pfam" id="PF13426">
    <property type="entry name" value="PAS_9"/>
    <property type="match status" value="2"/>
</dbReference>
<evidence type="ECO:0000259" key="7">
    <source>
        <dbReference type="PROSITE" id="PS50112"/>
    </source>
</evidence>
<dbReference type="SMART" id="SM00091">
    <property type="entry name" value="PAS"/>
    <property type="match status" value="2"/>
</dbReference>
<dbReference type="Pfam" id="PF02518">
    <property type="entry name" value="HATPase_c"/>
    <property type="match status" value="1"/>
</dbReference>
<evidence type="ECO:0000256" key="4">
    <source>
        <dbReference type="PROSITE-ProRule" id="PRU00169"/>
    </source>
</evidence>
<dbReference type="PROSITE" id="PS50113">
    <property type="entry name" value="PAC"/>
    <property type="match status" value="2"/>
</dbReference>
<dbReference type="NCBIfam" id="TIGR00229">
    <property type="entry name" value="sensory_box"/>
    <property type="match status" value="2"/>
</dbReference>
<dbReference type="AlphaFoldDB" id="A0A6S6QVL0"/>
<dbReference type="PANTHER" id="PTHR43065:SF49">
    <property type="entry name" value="HISTIDINE KINASE"/>
    <property type="match status" value="1"/>
</dbReference>
<dbReference type="SUPFAM" id="SSF55874">
    <property type="entry name" value="ATPase domain of HSP90 chaperone/DNA topoisomerase II/histidine kinase"/>
    <property type="match status" value="1"/>
</dbReference>
<dbReference type="Pfam" id="PF00072">
    <property type="entry name" value="Response_reg"/>
    <property type="match status" value="1"/>
</dbReference>
<feature type="domain" description="PAC" evidence="8">
    <location>
        <begin position="214"/>
        <end position="266"/>
    </location>
</feature>
<dbReference type="InterPro" id="IPR005467">
    <property type="entry name" value="His_kinase_dom"/>
</dbReference>
<dbReference type="SMART" id="SM00086">
    <property type="entry name" value="PAC"/>
    <property type="match status" value="2"/>
</dbReference>
<evidence type="ECO:0000256" key="3">
    <source>
        <dbReference type="ARBA" id="ARBA00022553"/>
    </source>
</evidence>
<dbReference type="InterPro" id="IPR003661">
    <property type="entry name" value="HisK_dim/P_dom"/>
</dbReference>
<accession>A0A6S6QVL0</accession>
<dbReference type="InterPro" id="IPR035965">
    <property type="entry name" value="PAS-like_dom_sf"/>
</dbReference>
<dbReference type="InterPro" id="IPR036097">
    <property type="entry name" value="HisK_dim/P_sf"/>
</dbReference>
<dbReference type="Gene3D" id="3.30.565.10">
    <property type="entry name" value="Histidine kinase-like ATPase, C-terminal domain"/>
    <property type="match status" value="1"/>
</dbReference>
<comment type="catalytic activity">
    <reaction evidence="1">
        <text>ATP + protein L-histidine = ADP + protein N-phospho-L-histidine.</text>
        <dbReference type="EC" id="2.7.13.3"/>
    </reaction>
</comment>
<dbReference type="PROSITE" id="PS50110">
    <property type="entry name" value="RESPONSE_REGULATORY"/>
    <property type="match status" value="1"/>
</dbReference>
<dbReference type="SMART" id="SM00448">
    <property type="entry name" value="REC"/>
    <property type="match status" value="1"/>
</dbReference>
<dbReference type="InterPro" id="IPR000700">
    <property type="entry name" value="PAS-assoc_C"/>
</dbReference>
<dbReference type="InterPro" id="IPR004358">
    <property type="entry name" value="Sig_transdc_His_kin-like_C"/>
</dbReference>
<dbReference type="SMART" id="SM00388">
    <property type="entry name" value="HisKA"/>
    <property type="match status" value="1"/>
</dbReference>
<evidence type="ECO:0000313" key="9">
    <source>
        <dbReference type="EMBL" id="BCJ91111.1"/>
    </source>
</evidence>
<dbReference type="InterPro" id="IPR003594">
    <property type="entry name" value="HATPase_dom"/>
</dbReference>
<evidence type="ECO:0000313" key="10">
    <source>
        <dbReference type="Proteomes" id="UP000515317"/>
    </source>
</evidence>
<dbReference type="PRINTS" id="PR00344">
    <property type="entry name" value="BCTRLSENSOR"/>
</dbReference>
<keyword evidence="10" id="KW-1185">Reference proteome</keyword>
<dbReference type="Gene3D" id="1.10.287.130">
    <property type="match status" value="1"/>
</dbReference>
<gene>
    <name evidence="9" type="ORF">IZ6_18460</name>
</gene>
<protein>
    <recommendedName>
        <fullName evidence="2">histidine kinase</fullName>
        <ecNumber evidence="2">2.7.13.3</ecNumber>
    </recommendedName>
</protein>
<sequence>MNAQETSQPGVETRHQLLIDAVTDYAIYMLDSSGIVTSWNAGAQRFKGYTAAEILGRHFSAFYREDDREAGAPERALATAASEGRFETEAWRVRKDGTEFFASVVIDAIRDPQGQLLGFAKITRDITDRMRARQELLDSERRFRILVQGVTDYAIYMLDPGGYVSNWNPGAERIKHFSADEIVGQHFSRFYTPEDQDSGLPARALQTAETEGRFEAEGWRVRKDGSRFWASVVIDAIRNDAGELIGFAKITRDRTEHRLAQEQLEQTQQALFQAQKMDAIGQLTGGVAHDFNNLLTVIVSSLDLLRRKVSEPRDIRIVENALMAAERGSQLTHQLLAFARRQSLRPEPHNPNLLIETFEAILRRGAGDNVILEIELARDMHEVLVDHTQFEAALLNLVVNARDASGDDGTVLLATEVVTIDQPRPLMLSNIDPGVYVRTTVSDSGSGMSAETLARACEPFFTTKDIGKGTGLGLSQVYGFVAQSNGYIDIASAEGLGTAVSLYLPAGAPVAAKSPENAGVQAGTVLIVDDDEQVMNVAVEMFASLGYDVLTANDATEAVDILMRDRKIDVLFSDVVMPRGMNGIELAREARMMRPDMKIILASGYPLPAIEKAKADLSETAFIAKPYRWSEVVERLRALDAG</sequence>
<evidence type="ECO:0000256" key="2">
    <source>
        <dbReference type="ARBA" id="ARBA00012438"/>
    </source>
</evidence>
<dbReference type="GO" id="GO:0000155">
    <property type="term" value="F:phosphorelay sensor kinase activity"/>
    <property type="evidence" value="ECO:0007669"/>
    <property type="project" value="InterPro"/>
</dbReference>
<keyword evidence="9" id="KW-0418">Kinase</keyword>
<dbReference type="SUPFAM" id="SSF52172">
    <property type="entry name" value="CheY-like"/>
    <property type="match status" value="1"/>
</dbReference>
<keyword evidence="9" id="KW-0808">Transferase</keyword>
<feature type="modified residue" description="4-aspartylphosphate" evidence="4">
    <location>
        <position position="574"/>
    </location>
</feature>
<proteinExistence type="predicted"/>
<dbReference type="RefSeq" id="WP_225873880.1">
    <property type="nucleotide sequence ID" value="NZ_AP023361.1"/>
</dbReference>
<dbReference type="SMART" id="SM00387">
    <property type="entry name" value="HATPase_c"/>
    <property type="match status" value="1"/>
</dbReference>
<dbReference type="InterPro" id="IPR036890">
    <property type="entry name" value="HATPase_C_sf"/>
</dbReference>
<dbReference type="CDD" id="cd00130">
    <property type="entry name" value="PAS"/>
    <property type="match status" value="2"/>
</dbReference>
<dbReference type="PANTHER" id="PTHR43065">
    <property type="entry name" value="SENSOR HISTIDINE KINASE"/>
    <property type="match status" value="1"/>
</dbReference>
<feature type="domain" description="PAC" evidence="8">
    <location>
        <begin position="86"/>
        <end position="138"/>
    </location>
</feature>
<dbReference type="Gene3D" id="3.40.50.2300">
    <property type="match status" value="1"/>
</dbReference>
<feature type="domain" description="Histidine kinase" evidence="5">
    <location>
        <begin position="286"/>
        <end position="508"/>
    </location>
</feature>
<feature type="domain" description="Response regulatory" evidence="6">
    <location>
        <begin position="524"/>
        <end position="640"/>
    </location>
</feature>
<keyword evidence="3 4" id="KW-0597">Phosphoprotein</keyword>
<evidence type="ECO:0000259" key="8">
    <source>
        <dbReference type="PROSITE" id="PS50113"/>
    </source>
</evidence>
<dbReference type="Proteomes" id="UP000515317">
    <property type="component" value="Chromosome"/>
</dbReference>
<dbReference type="KEGG" id="tso:IZ6_18460"/>
<feature type="domain" description="PAS" evidence="7">
    <location>
        <begin position="11"/>
        <end position="69"/>
    </location>
</feature>
<feature type="domain" description="PAS" evidence="7">
    <location>
        <begin position="139"/>
        <end position="212"/>
    </location>
</feature>
<dbReference type="InterPro" id="IPR000014">
    <property type="entry name" value="PAS"/>
</dbReference>
<dbReference type="EC" id="2.7.13.3" evidence="2"/>
<evidence type="ECO:0000259" key="6">
    <source>
        <dbReference type="PROSITE" id="PS50110"/>
    </source>
</evidence>
<dbReference type="Pfam" id="PF00512">
    <property type="entry name" value="HisKA"/>
    <property type="match status" value="1"/>
</dbReference>
<organism evidence="9 10">
    <name type="scientific">Terrihabitans soli</name>
    <dbReference type="NCBI Taxonomy" id="708113"/>
    <lineage>
        <taxon>Bacteria</taxon>
        <taxon>Pseudomonadati</taxon>
        <taxon>Pseudomonadota</taxon>
        <taxon>Alphaproteobacteria</taxon>
        <taxon>Hyphomicrobiales</taxon>
        <taxon>Terrihabitans</taxon>
    </lineage>
</organism>
<dbReference type="PROSITE" id="PS50112">
    <property type="entry name" value="PAS"/>
    <property type="match status" value="2"/>
</dbReference>
<dbReference type="InterPro" id="IPR011006">
    <property type="entry name" value="CheY-like_superfamily"/>
</dbReference>
<dbReference type="CDD" id="cd00082">
    <property type="entry name" value="HisKA"/>
    <property type="match status" value="1"/>
</dbReference>
<name>A0A6S6QVL0_9HYPH</name>
<dbReference type="SUPFAM" id="SSF47384">
    <property type="entry name" value="Homodimeric domain of signal transducing histidine kinase"/>
    <property type="match status" value="1"/>
</dbReference>
<dbReference type="Gene3D" id="3.30.450.20">
    <property type="entry name" value="PAS domain"/>
    <property type="match status" value="2"/>
</dbReference>
<dbReference type="InterPro" id="IPR001789">
    <property type="entry name" value="Sig_transdc_resp-reg_receiver"/>
</dbReference>
<dbReference type="PROSITE" id="PS50109">
    <property type="entry name" value="HIS_KIN"/>
    <property type="match status" value="1"/>
</dbReference>
<dbReference type="SUPFAM" id="SSF55785">
    <property type="entry name" value="PYP-like sensor domain (PAS domain)"/>
    <property type="match status" value="2"/>
</dbReference>
<reference evidence="9 10" key="1">
    <citation type="submission" date="2020-08" db="EMBL/GenBank/DDBJ databases">
        <title>Genome sequence of Rhizobiales bacterium strain IZ6.</title>
        <authorList>
            <person name="Nakai R."/>
            <person name="Naganuma T."/>
        </authorList>
    </citation>
    <scope>NUCLEOTIDE SEQUENCE [LARGE SCALE GENOMIC DNA]</scope>
    <source>
        <strain evidence="9 10">IZ6</strain>
    </source>
</reference>
<evidence type="ECO:0000259" key="5">
    <source>
        <dbReference type="PROSITE" id="PS50109"/>
    </source>
</evidence>
<evidence type="ECO:0000256" key="1">
    <source>
        <dbReference type="ARBA" id="ARBA00000085"/>
    </source>
</evidence>
<dbReference type="EMBL" id="AP023361">
    <property type="protein sequence ID" value="BCJ91111.1"/>
    <property type="molecule type" value="Genomic_DNA"/>
</dbReference>
<dbReference type="InterPro" id="IPR001610">
    <property type="entry name" value="PAC"/>
</dbReference>